<name>A0A517ZI38_9PLAN</name>
<dbReference type="RefSeq" id="WP_145374218.1">
    <property type="nucleotide sequence ID" value="NZ_CP036276.1"/>
</dbReference>
<keyword evidence="3" id="KW-1185">Reference proteome</keyword>
<dbReference type="InterPro" id="IPR058404">
    <property type="entry name" value="DUF8091"/>
</dbReference>
<dbReference type="Proteomes" id="UP000319383">
    <property type="component" value="Chromosome"/>
</dbReference>
<organism evidence="2 3">
    <name type="scientific">Symmachiella dynata</name>
    <dbReference type="NCBI Taxonomy" id="2527995"/>
    <lineage>
        <taxon>Bacteria</taxon>
        <taxon>Pseudomonadati</taxon>
        <taxon>Planctomycetota</taxon>
        <taxon>Planctomycetia</taxon>
        <taxon>Planctomycetales</taxon>
        <taxon>Planctomycetaceae</taxon>
        <taxon>Symmachiella</taxon>
    </lineage>
</organism>
<evidence type="ECO:0000259" key="1">
    <source>
        <dbReference type="Pfam" id="PF26351"/>
    </source>
</evidence>
<evidence type="ECO:0000313" key="2">
    <source>
        <dbReference type="EMBL" id="QDU42146.1"/>
    </source>
</evidence>
<dbReference type="EMBL" id="CP036276">
    <property type="protein sequence ID" value="QDU42146.1"/>
    <property type="molecule type" value="Genomic_DNA"/>
</dbReference>
<dbReference type="Pfam" id="PF26351">
    <property type="entry name" value="DUF8091"/>
    <property type="match status" value="1"/>
</dbReference>
<evidence type="ECO:0000313" key="3">
    <source>
        <dbReference type="Proteomes" id="UP000319383"/>
    </source>
</evidence>
<protein>
    <recommendedName>
        <fullName evidence="1">DUF8091 domain-containing protein</fullName>
    </recommendedName>
</protein>
<reference evidence="2 3" key="1">
    <citation type="submission" date="2019-02" db="EMBL/GenBank/DDBJ databases">
        <title>Deep-cultivation of Planctomycetes and their phenomic and genomic characterization uncovers novel biology.</title>
        <authorList>
            <person name="Wiegand S."/>
            <person name="Jogler M."/>
            <person name="Boedeker C."/>
            <person name="Pinto D."/>
            <person name="Vollmers J."/>
            <person name="Rivas-Marin E."/>
            <person name="Kohn T."/>
            <person name="Peeters S.H."/>
            <person name="Heuer A."/>
            <person name="Rast P."/>
            <person name="Oberbeckmann S."/>
            <person name="Bunk B."/>
            <person name="Jeske O."/>
            <person name="Meyerdierks A."/>
            <person name="Storesund J.E."/>
            <person name="Kallscheuer N."/>
            <person name="Luecker S."/>
            <person name="Lage O.M."/>
            <person name="Pohl T."/>
            <person name="Merkel B.J."/>
            <person name="Hornburger P."/>
            <person name="Mueller R.-W."/>
            <person name="Bruemmer F."/>
            <person name="Labrenz M."/>
            <person name="Spormann A.M."/>
            <person name="Op den Camp H."/>
            <person name="Overmann J."/>
            <person name="Amann R."/>
            <person name="Jetten M.S.M."/>
            <person name="Mascher T."/>
            <person name="Medema M.H."/>
            <person name="Devos D.P."/>
            <person name="Kaster A.-K."/>
            <person name="Ovreas L."/>
            <person name="Rohde M."/>
            <person name="Galperin M.Y."/>
            <person name="Jogler C."/>
        </authorList>
    </citation>
    <scope>NUCLEOTIDE SEQUENCE [LARGE SCALE GENOMIC DNA]</scope>
    <source>
        <strain evidence="2 3">Mal52</strain>
    </source>
</reference>
<dbReference type="AlphaFoldDB" id="A0A517ZI38"/>
<accession>A0A517ZI38</accession>
<proteinExistence type="predicted"/>
<dbReference type="KEGG" id="sdyn:Mal52_06010"/>
<feature type="domain" description="DUF8091" evidence="1">
    <location>
        <begin position="3"/>
        <end position="156"/>
    </location>
</feature>
<sequence length="225" mass="25965">METSLHRQLKSLYCADESQQEVTLAGYRIDGIVDEMLIEIQCASLGAIRDKIRALTKKHDVIVVKPLAARKQLVKYNRKRGKIISRRASPKRETFHDLFLELVHFVNVFPHPRLTLEVLLTEQQEHRLPPLKSRRTRKKYRVQDRSLERVVSKLVLRTNNDLLTMLPPDLPAEFTTADIARGSEIPRWLAQKMAYCLRKTGAVSTIGKQGNAMVYQRQQTKRKAA</sequence>
<gene>
    <name evidence="2" type="ORF">Mal52_06010</name>
</gene>